<protein>
    <recommendedName>
        <fullName evidence="4">Secreted protein</fullName>
    </recommendedName>
</protein>
<keyword evidence="1" id="KW-0732">Signal</keyword>
<dbReference type="Proteomes" id="UP000187283">
    <property type="component" value="Unassembled WGS sequence"/>
</dbReference>
<evidence type="ECO:0000256" key="1">
    <source>
        <dbReference type="SAM" id="SignalP"/>
    </source>
</evidence>
<gene>
    <name evidence="2" type="ORF">AYI70_g8157</name>
</gene>
<evidence type="ECO:0008006" key="4">
    <source>
        <dbReference type="Google" id="ProtNLM"/>
    </source>
</evidence>
<comment type="caution">
    <text evidence="2">The sequence shown here is derived from an EMBL/GenBank/DDBJ whole genome shotgun (WGS) entry which is preliminary data.</text>
</comment>
<evidence type="ECO:0000313" key="2">
    <source>
        <dbReference type="EMBL" id="OMJ14007.1"/>
    </source>
</evidence>
<proteinExistence type="predicted"/>
<name>A0A1R1XH96_9FUNG</name>
<accession>A0A1R1XH96</accession>
<organism evidence="2 3">
    <name type="scientific">Smittium culicis</name>
    <dbReference type="NCBI Taxonomy" id="133412"/>
    <lineage>
        <taxon>Eukaryota</taxon>
        <taxon>Fungi</taxon>
        <taxon>Fungi incertae sedis</taxon>
        <taxon>Zoopagomycota</taxon>
        <taxon>Kickxellomycotina</taxon>
        <taxon>Harpellomycetes</taxon>
        <taxon>Harpellales</taxon>
        <taxon>Legeriomycetaceae</taxon>
        <taxon>Smittium</taxon>
    </lineage>
</organism>
<feature type="chain" id="PRO_5012751555" description="Secreted protein" evidence="1">
    <location>
        <begin position="25"/>
        <end position="71"/>
    </location>
</feature>
<reference evidence="2 3" key="1">
    <citation type="submission" date="2017-01" db="EMBL/GenBank/DDBJ databases">
        <authorList>
            <person name="Mah S.A."/>
            <person name="Swanson W.J."/>
            <person name="Moy G.W."/>
            <person name="Vacquier V.D."/>
        </authorList>
    </citation>
    <scope>NUCLEOTIDE SEQUENCE [LARGE SCALE GENOMIC DNA]</scope>
    <source>
        <strain evidence="2 3">GSMNP</strain>
    </source>
</reference>
<evidence type="ECO:0000313" key="3">
    <source>
        <dbReference type="Proteomes" id="UP000187283"/>
    </source>
</evidence>
<dbReference type="EMBL" id="LSSN01003238">
    <property type="protein sequence ID" value="OMJ14007.1"/>
    <property type="molecule type" value="Genomic_DNA"/>
</dbReference>
<feature type="signal peptide" evidence="1">
    <location>
        <begin position="1"/>
        <end position="24"/>
    </location>
</feature>
<keyword evidence="3" id="KW-1185">Reference proteome</keyword>
<sequence>MQFAKRILLIAATAALAMIASTEAQAMVVDCRAFPREIRYLCSWCRARDFLSNRNSYRLLYDVWGDHSYLN</sequence>
<dbReference type="AlphaFoldDB" id="A0A1R1XH96"/>